<evidence type="ECO:0000256" key="2">
    <source>
        <dbReference type="ARBA" id="ARBA00022485"/>
    </source>
</evidence>
<protein>
    <submittedName>
        <fullName evidence="10">Molybdopterin-dependent oxidoreductase</fullName>
    </submittedName>
</protein>
<evidence type="ECO:0000256" key="6">
    <source>
        <dbReference type="ARBA" id="ARBA00023002"/>
    </source>
</evidence>
<gene>
    <name evidence="10" type="ORF">IFJ97_04350</name>
</gene>
<evidence type="ECO:0000256" key="3">
    <source>
        <dbReference type="ARBA" id="ARBA00022505"/>
    </source>
</evidence>
<dbReference type="Proteomes" id="UP000598633">
    <property type="component" value="Unassembled WGS sequence"/>
</dbReference>
<keyword evidence="2" id="KW-0004">4Fe-4S</keyword>
<dbReference type="InterPro" id="IPR006656">
    <property type="entry name" value="Mopterin_OxRdtase"/>
</dbReference>
<evidence type="ECO:0000313" key="10">
    <source>
        <dbReference type="EMBL" id="MBD3870570.1"/>
    </source>
</evidence>
<dbReference type="Pfam" id="PF04879">
    <property type="entry name" value="Molybdop_Fe4S4"/>
    <property type="match status" value="1"/>
</dbReference>
<keyword evidence="7" id="KW-0408">Iron</keyword>
<keyword evidence="6" id="KW-0560">Oxidoreductase</keyword>
<name>A0A8J6Y512_9BACT</name>
<dbReference type="Gene3D" id="3.40.50.740">
    <property type="match status" value="1"/>
</dbReference>
<dbReference type="InterPro" id="IPR006311">
    <property type="entry name" value="TAT_signal"/>
</dbReference>
<reference evidence="10 11" key="1">
    <citation type="submission" date="2020-08" db="EMBL/GenBank/DDBJ databases">
        <title>Acidobacteriota in marine sediments use diverse sulfur dissimilation pathways.</title>
        <authorList>
            <person name="Wasmund K."/>
        </authorList>
    </citation>
    <scope>NUCLEOTIDE SEQUENCE [LARGE SCALE GENOMIC DNA]</scope>
    <source>
        <strain evidence="10">MAG AM3-A</strain>
    </source>
</reference>
<dbReference type="PANTHER" id="PTHR43742:SF9">
    <property type="entry name" value="TETRATHIONATE REDUCTASE SUBUNIT A"/>
    <property type="match status" value="1"/>
</dbReference>
<dbReference type="GO" id="GO:0043546">
    <property type="term" value="F:molybdopterin cofactor binding"/>
    <property type="evidence" value="ECO:0007669"/>
    <property type="project" value="InterPro"/>
</dbReference>
<dbReference type="Gene3D" id="3.40.228.10">
    <property type="entry name" value="Dimethylsulfoxide Reductase, domain 2"/>
    <property type="match status" value="1"/>
</dbReference>
<dbReference type="Gene3D" id="3.30.200.210">
    <property type="match status" value="1"/>
</dbReference>
<comment type="caution">
    <text evidence="10">The sequence shown here is derived from an EMBL/GenBank/DDBJ whole genome shotgun (WGS) entry which is preliminary data.</text>
</comment>
<dbReference type="GO" id="GO:0051539">
    <property type="term" value="F:4 iron, 4 sulfur cluster binding"/>
    <property type="evidence" value="ECO:0007669"/>
    <property type="project" value="UniProtKB-KW"/>
</dbReference>
<dbReference type="InterPro" id="IPR050612">
    <property type="entry name" value="Prok_Mopterin_Oxidored"/>
</dbReference>
<dbReference type="EMBL" id="JACXWA010000069">
    <property type="protein sequence ID" value="MBD3870570.1"/>
    <property type="molecule type" value="Genomic_DNA"/>
</dbReference>
<comment type="similarity">
    <text evidence="1">Belongs to the prokaryotic molybdopterin-containing oxidoreductase family.</text>
</comment>
<keyword evidence="3" id="KW-0500">Molybdenum</keyword>
<accession>A0A8J6Y512</accession>
<dbReference type="SUPFAM" id="SSF50692">
    <property type="entry name" value="ADC-like"/>
    <property type="match status" value="1"/>
</dbReference>
<feature type="domain" description="4Fe-4S Mo/W bis-MGD-type" evidence="9">
    <location>
        <begin position="52"/>
        <end position="132"/>
    </location>
</feature>
<dbReference type="PANTHER" id="PTHR43742">
    <property type="entry name" value="TRIMETHYLAMINE-N-OXIDE REDUCTASE"/>
    <property type="match status" value="1"/>
</dbReference>
<sequence>MNRRTFVKVSGTLASAAVASRVFNPSTSSEAAAAGVPILTGESLPDEIESAEDIIYSVCQMCHSRCGIRAKVKEGVLVKLDGNPYHPNNRDVDENNNPDRISYETPPDQAFTELGRLCLKGQAGVQTLYDPFRIQHPLKRVGPRNSGQWETISWEQAFSEIATRIQQLIPDPGALIDPAIPELGKKSNLLGFAPGRSVEKEMSERIWKNGWGTANYGLSHTSVCESTRHVANELITWDPAGSKNSMGGGRTEGWQPDTLGAEYIIFFGANPLEADFPMVGMARNLMQFKRNGGTYVTVDPRFNNTAAQADQWVPITPGTDAALAMGMMSWILEQGAHQTGYLENTNRAAAASDGEPTWTDSTYLVGTFSDGEGKEYQRYITASEAGISGRPNVAADDYVVVAGGVLKGHNEVPHGDLEVATSVNIGGVDTPAKSAFTLLRESAFSMSRSEYSSVCGVSVSVMEGLAEEFVGHGKKAVAMTYRGPIKHTNGFYNQLAIQHLNTLIGNYDWKGGCTQGGGGWSQKSGVVSVSNVAGDPGHEGVRIDRAKTFYSPAEAPNLFSGYPAQRPWFPFGTHGNYQEVIPSILDGYPYSIKALITYWNAWPYSVPALRAVWEQTVADESKLPLLVTISPVMGEVAAWADYVLPDSVYLEKFGVPGIPWRVNKGTSFQRPVVGKFDGKSIGVKPADGGLGNTIPINATNNYTPALPNTKAVLDIQIGLAKALGLPGVGANALLDGDGTIVGDLDNNWDWARALLENIAENARGKHPGITAEEILSKGGVFDFPTDEYDGDYLSYQYSNIIRTFADPVARTRDSVTAAYYSGVPQYKALTHSDGSPLDDREYPFNLITYKTVHHGQARTNVNPWLMLIMPENPVEISAADAADMGIETGDVVTVSSPSHRDGIEGRALVTQRLKPGVIAISHHYGHWEQSSRPMEIDGVTTEHDPGRGAGIQPTQIMRTDDRYRNVSLQEPVGASCSFFDTWVKVKKKGMVEPPLATGIFSDGFESGDSSAWS</sequence>
<dbReference type="GO" id="GO:0016491">
    <property type="term" value="F:oxidoreductase activity"/>
    <property type="evidence" value="ECO:0007669"/>
    <property type="project" value="UniProtKB-KW"/>
</dbReference>
<evidence type="ECO:0000313" key="11">
    <source>
        <dbReference type="Proteomes" id="UP000598633"/>
    </source>
</evidence>
<dbReference type="SUPFAM" id="SSF53706">
    <property type="entry name" value="Formate dehydrogenase/DMSO reductase, domains 1-3"/>
    <property type="match status" value="1"/>
</dbReference>
<dbReference type="InterPro" id="IPR009010">
    <property type="entry name" value="Asp_de-COase-like_dom_sf"/>
</dbReference>
<dbReference type="GO" id="GO:0046872">
    <property type="term" value="F:metal ion binding"/>
    <property type="evidence" value="ECO:0007669"/>
    <property type="project" value="UniProtKB-KW"/>
</dbReference>
<dbReference type="PROSITE" id="PS51318">
    <property type="entry name" value="TAT"/>
    <property type="match status" value="1"/>
</dbReference>
<dbReference type="AlphaFoldDB" id="A0A8J6Y512"/>
<evidence type="ECO:0000256" key="5">
    <source>
        <dbReference type="ARBA" id="ARBA00022729"/>
    </source>
</evidence>
<keyword evidence="4" id="KW-0479">Metal-binding</keyword>
<keyword evidence="5" id="KW-0732">Signal</keyword>
<dbReference type="SMART" id="SM00926">
    <property type="entry name" value="Molybdop_Fe4S4"/>
    <property type="match status" value="1"/>
</dbReference>
<evidence type="ECO:0000256" key="7">
    <source>
        <dbReference type="ARBA" id="ARBA00023004"/>
    </source>
</evidence>
<dbReference type="InterPro" id="IPR037946">
    <property type="entry name" value="MopB_CT_Tetrathionate"/>
</dbReference>
<evidence type="ECO:0000256" key="4">
    <source>
        <dbReference type="ARBA" id="ARBA00022723"/>
    </source>
</evidence>
<dbReference type="InterPro" id="IPR006963">
    <property type="entry name" value="Mopterin_OxRdtase_4Fe-4S_dom"/>
</dbReference>
<evidence type="ECO:0000259" key="9">
    <source>
        <dbReference type="PROSITE" id="PS51669"/>
    </source>
</evidence>
<evidence type="ECO:0000256" key="8">
    <source>
        <dbReference type="ARBA" id="ARBA00023014"/>
    </source>
</evidence>
<keyword evidence="8" id="KW-0411">Iron-sulfur</keyword>
<dbReference type="PROSITE" id="PS51669">
    <property type="entry name" value="4FE4S_MOW_BIS_MGD"/>
    <property type="match status" value="1"/>
</dbReference>
<dbReference type="InterPro" id="IPR006657">
    <property type="entry name" value="MoPterin_dinucl-bd_dom"/>
</dbReference>
<dbReference type="CDD" id="cd02780">
    <property type="entry name" value="MopB_CT_Tetrathionate_Arsenate-R"/>
    <property type="match status" value="1"/>
</dbReference>
<organism evidence="10 11">
    <name type="scientific">Candidatus Sulfomarinibacter kjeldsenii</name>
    <dbReference type="NCBI Taxonomy" id="2885994"/>
    <lineage>
        <taxon>Bacteria</taxon>
        <taxon>Pseudomonadati</taxon>
        <taxon>Acidobacteriota</taxon>
        <taxon>Thermoanaerobaculia</taxon>
        <taxon>Thermoanaerobaculales</taxon>
        <taxon>Candidatus Sulfomarinibacteraceae</taxon>
        <taxon>Candidatus Sulfomarinibacter</taxon>
    </lineage>
</organism>
<dbReference type="Gene3D" id="2.40.40.20">
    <property type="match status" value="1"/>
</dbReference>
<evidence type="ECO:0000256" key="1">
    <source>
        <dbReference type="ARBA" id="ARBA00010312"/>
    </source>
</evidence>
<dbReference type="Pfam" id="PF01568">
    <property type="entry name" value="Molydop_binding"/>
    <property type="match status" value="1"/>
</dbReference>
<dbReference type="Pfam" id="PF00384">
    <property type="entry name" value="Molybdopterin"/>
    <property type="match status" value="1"/>
</dbReference>
<proteinExistence type="inferred from homology"/>